<dbReference type="Proteomes" id="UP000785679">
    <property type="component" value="Unassembled WGS sequence"/>
</dbReference>
<reference evidence="1" key="1">
    <citation type="submission" date="2019-06" db="EMBL/GenBank/DDBJ databases">
        <authorList>
            <person name="Zheng W."/>
        </authorList>
    </citation>
    <scope>NUCLEOTIDE SEQUENCE</scope>
    <source>
        <strain evidence="1">QDHG01</strain>
    </source>
</reference>
<evidence type="ECO:0000313" key="2">
    <source>
        <dbReference type="Proteomes" id="UP000785679"/>
    </source>
</evidence>
<sequence length="192" mass="23144">MCSHLHIYIKEEQSKPKPFQFIQFIRNYDTPFDIDIHENLMRGKIQFTMINKQNQFDINWIWLQKFNEQMRTQNVQFDRIVCNFTQPIDTRYPLFFLVHNVNSTHLLGTYYKCRLQSLFLLNLYSFPCLMDNLQPWKSFERVDLQVLKHDYWACISAESLMKQRGDQKTPQGERIECSMKIIEEIKSSSILS</sequence>
<dbReference type="AlphaFoldDB" id="A0A8J8T414"/>
<proteinExistence type="predicted"/>
<keyword evidence="2" id="KW-1185">Reference proteome</keyword>
<name>A0A8J8T414_HALGN</name>
<comment type="caution">
    <text evidence="1">The sequence shown here is derived from an EMBL/GenBank/DDBJ whole genome shotgun (WGS) entry which is preliminary data.</text>
</comment>
<accession>A0A8J8T414</accession>
<dbReference type="EMBL" id="RRYP01007077">
    <property type="protein sequence ID" value="TNV80751.1"/>
    <property type="molecule type" value="Genomic_DNA"/>
</dbReference>
<protein>
    <submittedName>
        <fullName evidence="1">Uncharacterized protein</fullName>
    </submittedName>
</protein>
<evidence type="ECO:0000313" key="1">
    <source>
        <dbReference type="EMBL" id="TNV80751.1"/>
    </source>
</evidence>
<organism evidence="1 2">
    <name type="scientific">Halteria grandinella</name>
    <dbReference type="NCBI Taxonomy" id="5974"/>
    <lineage>
        <taxon>Eukaryota</taxon>
        <taxon>Sar</taxon>
        <taxon>Alveolata</taxon>
        <taxon>Ciliophora</taxon>
        <taxon>Intramacronucleata</taxon>
        <taxon>Spirotrichea</taxon>
        <taxon>Stichotrichia</taxon>
        <taxon>Sporadotrichida</taxon>
        <taxon>Halteriidae</taxon>
        <taxon>Halteria</taxon>
    </lineage>
</organism>
<gene>
    <name evidence="1" type="ORF">FGO68_gene16220</name>
</gene>